<feature type="region of interest" description="Disordered" evidence="1">
    <location>
        <begin position="52"/>
        <end position="118"/>
    </location>
</feature>
<proteinExistence type="predicted"/>
<feature type="compositionally biased region" description="Acidic residues" evidence="1">
    <location>
        <begin position="68"/>
        <end position="78"/>
    </location>
</feature>
<organism evidence="2">
    <name type="scientific">Noccaea caerulescens</name>
    <name type="common">Alpine penny-cress</name>
    <name type="synonym">Thlaspi caerulescens</name>
    <dbReference type="NCBI Taxonomy" id="107243"/>
    <lineage>
        <taxon>Eukaryota</taxon>
        <taxon>Viridiplantae</taxon>
        <taxon>Streptophyta</taxon>
        <taxon>Embryophyta</taxon>
        <taxon>Tracheophyta</taxon>
        <taxon>Spermatophyta</taxon>
        <taxon>Magnoliopsida</taxon>
        <taxon>eudicotyledons</taxon>
        <taxon>Gunneridae</taxon>
        <taxon>Pentapetalae</taxon>
        <taxon>rosids</taxon>
        <taxon>malvids</taxon>
        <taxon>Brassicales</taxon>
        <taxon>Brassicaceae</taxon>
        <taxon>Coluteocarpeae</taxon>
        <taxon>Noccaea</taxon>
    </lineage>
</organism>
<accession>A0A1J3GWB4</accession>
<protein>
    <submittedName>
        <fullName evidence="2">Uncharacterized protein</fullName>
    </submittedName>
</protein>
<reference evidence="2" key="1">
    <citation type="submission" date="2016-07" db="EMBL/GenBank/DDBJ databases">
        <title>De novo transcriptome assembly of four accessions of the metal hyperaccumulator plant Noccaea caerulescens.</title>
        <authorList>
            <person name="Blande D."/>
            <person name="Halimaa P."/>
            <person name="Tervahauta A.I."/>
            <person name="Aarts M.G."/>
            <person name="Karenlampi S.O."/>
        </authorList>
    </citation>
    <scope>NUCLEOTIDE SEQUENCE</scope>
</reference>
<name>A0A1J3GWB4_NOCCA</name>
<gene>
    <name evidence="2" type="ORF">LE_TR19845_c0_g1_i1_g.63577</name>
</gene>
<evidence type="ECO:0000313" key="2">
    <source>
        <dbReference type="EMBL" id="JAU59413.1"/>
    </source>
</evidence>
<sequence length="218" mass="24686">MLDKLTGGYGHRYGLKDQRNYGFEEHKEFVSHVESEGGYFDRQDRYDHRMRLPANHGRPPMAHMPRWDEEDSDSDVEDFYERSQSHQTTVLPQHGKNHQQQPPHLNFMPPPPMAQPHRNGKMGNGWHEDAYDGAQGMLHQGGQGMQQLGAHGMQQNGEHGIKQQDRLMAPYAPPNHMYMNPIQGSGAGRAVVMKATENWRVSNSSGGHRKAGWGSKGL</sequence>
<dbReference type="EMBL" id="GEVL01017928">
    <property type="protein sequence ID" value="JAU59413.1"/>
    <property type="molecule type" value="Transcribed_RNA"/>
</dbReference>
<evidence type="ECO:0000256" key="1">
    <source>
        <dbReference type="SAM" id="MobiDB-lite"/>
    </source>
</evidence>
<dbReference type="AlphaFoldDB" id="A0A1J3GWB4"/>